<gene>
    <name evidence="2" type="ORF">EZS28_037410</name>
</gene>
<evidence type="ECO:0000313" key="2">
    <source>
        <dbReference type="EMBL" id="KAA6367063.1"/>
    </source>
</evidence>
<name>A0A5J4UA64_9EUKA</name>
<dbReference type="EMBL" id="SNRW01018724">
    <property type="protein sequence ID" value="KAA6367063.1"/>
    <property type="molecule type" value="Genomic_DNA"/>
</dbReference>
<sequence length="160" mass="18855">MSSLEQRKALLAKKQQELQARKQQTDAVQPTPLRIQPIYTAPQQRPVRLQLSEPVTIFEAYFSSSKNQKERAKAMEIDKDDDNINYRDEKSIATQTNESSKGNWEQNNSQYLYDQEEQFNEGIENEQADEEDKEREERIDQYNEVEEDIQGDDYDITLDE</sequence>
<accession>A0A5J4UA64</accession>
<evidence type="ECO:0000313" key="3">
    <source>
        <dbReference type="Proteomes" id="UP000324800"/>
    </source>
</evidence>
<feature type="compositionally biased region" description="Basic and acidic residues" evidence="1">
    <location>
        <begin position="15"/>
        <end position="24"/>
    </location>
</feature>
<protein>
    <submittedName>
        <fullName evidence="2">Uncharacterized protein</fullName>
    </submittedName>
</protein>
<feature type="region of interest" description="Disordered" evidence="1">
    <location>
        <begin position="15"/>
        <end position="34"/>
    </location>
</feature>
<feature type="compositionally biased region" description="Polar residues" evidence="1">
    <location>
        <begin position="92"/>
        <end position="112"/>
    </location>
</feature>
<feature type="compositionally biased region" description="Acidic residues" evidence="1">
    <location>
        <begin position="114"/>
        <end position="134"/>
    </location>
</feature>
<feature type="region of interest" description="Disordered" evidence="1">
    <location>
        <begin position="92"/>
        <end position="160"/>
    </location>
</feature>
<organism evidence="2 3">
    <name type="scientific">Streblomastix strix</name>
    <dbReference type="NCBI Taxonomy" id="222440"/>
    <lineage>
        <taxon>Eukaryota</taxon>
        <taxon>Metamonada</taxon>
        <taxon>Preaxostyla</taxon>
        <taxon>Oxymonadida</taxon>
        <taxon>Streblomastigidae</taxon>
        <taxon>Streblomastix</taxon>
    </lineage>
</organism>
<feature type="non-terminal residue" evidence="2">
    <location>
        <position position="160"/>
    </location>
</feature>
<feature type="compositionally biased region" description="Acidic residues" evidence="1">
    <location>
        <begin position="143"/>
        <end position="160"/>
    </location>
</feature>
<proteinExistence type="predicted"/>
<evidence type="ECO:0000256" key="1">
    <source>
        <dbReference type="SAM" id="MobiDB-lite"/>
    </source>
</evidence>
<comment type="caution">
    <text evidence="2">The sequence shown here is derived from an EMBL/GenBank/DDBJ whole genome shotgun (WGS) entry which is preliminary data.</text>
</comment>
<dbReference type="Proteomes" id="UP000324800">
    <property type="component" value="Unassembled WGS sequence"/>
</dbReference>
<reference evidence="2 3" key="1">
    <citation type="submission" date="2019-03" db="EMBL/GenBank/DDBJ databases">
        <title>Single cell metagenomics reveals metabolic interactions within the superorganism composed of flagellate Streblomastix strix and complex community of Bacteroidetes bacteria on its surface.</title>
        <authorList>
            <person name="Treitli S.C."/>
            <person name="Kolisko M."/>
            <person name="Husnik F."/>
            <person name="Keeling P."/>
            <person name="Hampl V."/>
        </authorList>
    </citation>
    <scope>NUCLEOTIDE SEQUENCE [LARGE SCALE GENOMIC DNA]</scope>
    <source>
        <strain evidence="2">ST1C</strain>
    </source>
</reference>
<dbReference type="AlphaFoldDB" id="A0A5J4UA64"/>